<evidence type="ECO:0000259" key="2">
    <source>
        <dbReference type="Pfam" id="PF07510"/>
    </source>
</evidence>
<dbReference type="Pfam" id="PF14088">
    <property type="entry name" value="DUF4268"/>
    <property type="match status" value="1"/>
</dbReference>
<evidence type="ECO:0000259" key="1">
    <source>
        <dbReference type="Pfam" id="PF03235"/>
    </source>
</evidence>
<dbReference type="AlphaFoldDB" id="A0A4Q0NRK5"/>
<feature type="domain" description="GmrSD restriction endonucleases N-terminal" evidence="1">
    <location>
        <begin position="9"/>
        <end position="219"/>
    </location>
</feature>
<keyword evidence="5" id="KW-1185">Reference proteome</keyword>
<dbReference type="InterPro" id="IPR004919">
    <property type="entry name" value="GmrSD_N"/>
</dbReference>
<proteinExistence type="predicted"/>
<comment type="caution">
    <text evidence="4">The sequence shown here is derived from an EMBL/GenBank/DDBJ whole genome shotgun (WGS) entry which is preliminary data.</text>
</comment>
<dbReference type="PANTHER" id="PTHR35149">
    <property type="entry name" value="SLL5132 PROTEIN"/>
    <property type="match status" value="1"/>
</dbReference>
<dbReference type="PANTHER" id="PTHR35149:SF2">
    <property type="entry name" value="DUF262 DOMAIN-CONTAINING PROTEIN"/>
    <property type="match status" value="1"/>
</dbReference>
<dbReference type="Proteomes" id="UP000289821">
    <property type="component" value="Unassembled WGS sequence"/>
</dbReference>
<evidence type="ECO:0000313" key="4">
    <source>
        <dbReference type="EMBL" id="RXG13260.1"/>
    </source>
</evidence>
<protein>
    <recommendedName>
        <fullName evidence="6">DUF4268 domain-containing protein</fullName>
    </recommendedName>
</protein>
<reference evidence="4 5" key="1">
    <citation type="submission" date="2018-07" db="EMBL/GenBank/DDBJ databases">
        <title>Leeuwenhoekiella genomics.</title>
        <authorList>
            <person name="Tahon G."/>
            <person name="Willems A."/>
        </authorList>
    </citation>
    <scope>NUCLEOTIDE SEQUENCE [LARGE SCALE GENOMIC DNA]</scope>
    <source>
        <strain evidence="4 5">R-50232</strain>
    </source>
</reference>
<gene>
    <name evidence="4" type="ORF">DSM04_105238</name>
</gene>
<feature type="domain" description="DUF4268" evidence="3">
    <location>
        <begin position="697"/>
        <end position="831"/>
    </location>
</feature>
<evidence type="ECO:0000259" key="3">
    <source>
        <dbReference type="Pfam" id="PF14088"/>
    </source>
</evidence>
<sequence length="836" mass="98346">MKANELSIHRFLQAANVQFVIPVYQRNYDWTSKECGELFKDILSVGQDFSETHFIGSIVYIHEGVHTTNEVKELVIIDGQQRLTTINILYVALYRYAKENGFEQDADRLYNLFLINQYVQQESSKLKLKQTDTNSAAFKAIMIGTEKEFDQYSNVIENFNFFKSCITEKNFNSIQQGINRLIFVEISLEREKDDPQRIFESLNSTGLELSQSDLIRNFILMDLEPKEQHRIFEQIWNPIEDNAYDLTCQKSVVSSYIRDYLTLRNNKIPNKSKVYAEFKKLYANKKDDSYQQELENIKSLSVHYKKFINPVTVKDDTIRKELKYISRLEINVAYPFLLQVFEDAENGVLDTDTLIRILKLIQSYVWRRFIVGLPTNALNKIFMSLYAEIDIENYYESLAQALVKKRGTAKFPTDQEIKTALYDKDLYNIQSKNRSYLFEMLENYNNREFVDTSNELITIEHIFPQNPAMEWEQELPAEVFFMFKEKHLNTLANLTLSGNNGALGNKSFNAKKGMNKDGLEQGYLYSRLWLNNFLRDIDVWNLTNYTTRFDLIYERFLKIWNYPDVPVEVEEDDVEVNIFNADKPTGKKLEYFIFEETKYEETHIAQMYFTVLSELYAKNPQLLLDSKDIIQLSRNREEFRAPQELVNGYYVESNIDSNSKFRNLKKILMVFEAEDDLLVKFESDWPIKANTAKRFSIRREFWKQLLPQIENTKLFSNVNPTRDHWLSSGAGTSGVMYTFVITGSYARVELGLISSSKEKNKSYFTKLYKYKNAIEASLGCELIWEELPENKMSRIKVELQDVNLFDEQDWPKMTSFLIETLPNFEQALQPYVNRLK</sequence>
<dbReference type="EMBL" id="QOVI01000005">
    <property type="protein sequence ID" value="RXG13260.1"/>
    <property type="molecule type" value="Genomic_DNA"/>
</dbReference>
<dbReference type="InterPro" id="IPR025364">
    <property type="entry name" value="DUF4268"/>
</dbReference>
<dbReference type="Pfam" id="PF03235">
    <property type="entry name" value="GmrSD_N"/>
    <property type="match status" value="1"/>
</dbReference>
<dbReference type="RefSeq" id="WP_128762036.1">
    <property type="nucleotide sequence ID" value="NZ_QOVI01000005.1"/>
</dbReference>
<dbReference type="InterPro" id="IPR011089">
    <property type="entry name" value="GmrSD_C"/>
</dbReference>
<evidence type="ECO:0008006" key="6">
    <source>
        <dbReference type="Google" id="ProtNLM"/>
    </source>
</evidence>
<dbReference type="Pfam" id="PF07510">
    <property type="entry name" value="GmrSD_C"/>
    <property type="match status" value="1"/>
</dbReference>
<feature type="domain" description="GmrSD restriction endonucleases C-terminal" evidence="2">
    <location>
        <begin position="412"/>
        <end position="548"/>
    </location>
</feature>
<evidence type="ECO:0000313" key="5">
    <source>
        <dbReference type="Proteomes" id="UP000289821"/>
    </source>
</evidence>
<accession>A0A4Q0NRK5</accession>
<name>A0A4Q0NRK5_9FLAO</name>
<organism evidence="4 5">
    <name type="scientific">Leeuwenhoekiella aestuarii</name>
    <dbReference type="NCBI Taxonomy" id="2249426"/>
    <lineage>
        <taxon>Bacteria</taxon>
        <taxon>Pseudomonadati</taxon>
        <taxon>Bacteroidota</taxon>
        <taxon>Flavobacteriia</taxon>
        <taxon>Flavobacteriales</taxon>
        <taxon>Flavobacteriaceae</taxon>
        <taxon>Leeuwenhoekiella</taxon>
    </lineage>
</organism>